<sequence>MRDPERMDQFSLYLVNGSADGSSDAGLCYTDLGVAGFPKVTQNITSYNGKATQNPPNPSFPASLSIDGKRKDGMCSRTTGRSSYIQVDTGSMSVVTTVYLTLLVLVCITLESRLIEGGTADLFVTDMHKMTCTTKYSEYITFVPPKINGVSTVDVCEIEIGVCAGGYFGRACSRVGSPNCLNQLCNHVTGECYGGCNIGWESYNCTKVFADSSSNDALSTQVGIFIGAFLLGAILCVGIMSIIIRRRLCMAQVAGGSSIKIGRSFPREIY</sequence>
<organism evidence="2 3">
    <name type="scientific">Mytilus edulis</name>
    <name type="common">Blue mussel</name>
    <dbReference type="NCBI Taxonomy" id="6550"/>
    <lineage>
        <taxon>Eukaryota</taxon>
        <taxon>Metazoa</taxon>
        <taxon>Spiralia</taxon>
        <taxon>Lophotrochozoa</taxon>
        <taxon>Mollusca</taxon>
        <taxon>Bivalvia</taxon>
        <taxon>Autobranchia</taxon>
        <taxon>Pteriomorphia</taxon>
        <taxon>Mytilida</taxon>
        <taxon>Mytiloidea</taxon>
        <taxon>Mytilidae</taxon>
        <taxon>Mytilinae</taxon>
        <taxon>Mytilus</taxon>
    </lineage>
</organism>
<proteinExistence type="predicted"/>
<keyword evidence="3" id="KW-1185">Reference proteome</keyword>
<accession>A0A8S3TH77</accession>
<dbReference type="Proteomes" id="UP000683360">
    <property type="component" value="Unassembled WGS sequence"/>
</dbReference>
<evidence type="ECO:0000313" key="2">
    <source>
        <dbReference type="EMBL" id="CAG2230434.1"/>
    </source>
</evidence>
<protein>
    <submittedName>
        <fullName evidence="2">Uncharacterized protein</fullName>
    </submittedName>
</protein>
<reference evidence="2" key="1">
    <citation type="submission" date="2021-03" db="EMBL/GenBank/DDBJ databases">
        <authorList>
            <person name="Bekaert M."/>
        </authorList>
    </citation>
    <scope>NUCLEOTIDE SEQUENCE</scope>
</reference>
<name>A0A8S3TH77_MYTED</name>
<evidence type="ECO:0000256" key="1">
    <source>
        <dbReference type="SAM" id="Phobius"/>
    </source>
</evidence>
<keyword evidence="1" id="KW-0472">Membrane</keyword>
<comment type="caution">
    <text evidence="2">The sequence shown here is derived from an EMBL/GenBank/DDBJ whole genome shotgun (WGS) entry which is preliminary data.</text>
</comment>
<dbReference type="EMBL" id="CAJPWZ010002068">
    <property type="protein sequence ID" value="CAG2230434.1"/>
    <property type="molecule type" value="Genomic_DNA"/>
</dbReference>
<gene>
    <name evidence="2" type="ORF">MEDL_43287</name>
</gene>
<keyword evidence="1" id="KW-0812">Transmembrane</keyword>
<dbReference type="OrthoDB" id="10252017at2759"/>
<keyword evidence="1" id="KW-1133">Transmembrane helix</keyword>
<evidence type="ECO:0000313" key="3">
    <source>
        <dbReference type="Proteomes" id="UP000683360"/>
    </source>
</evidence>
<dbReference type="AlphaFoldDB" id="A0A8S3TH77"/>
<feature type="transmembrane region" description="Helical" evidence="1">
    <location>
        <begin position="222"/>
        <end position="244"/>
    </location>
</feature>